<keyword evidence="4" id="KW-1015">Disulfide bond</keyword>
<dbReference type="InterPro" id="IPR001461">
    <property type="entry name" value="Aspartic_peptidase_A1"/>
</dbReference>
<comment type="caution">
    <text evidence="9">The sequence shown here is derived from an EMBL/GenBank/DDBJ whole genome shotgun (WGS) entry which is preliminary data.</text>
</comment>
<protein>
    <recommendedName>
        <fullName evidence="8">Peptidase A1 domain-containing protein</fullName>
    </recommendedName>
</protein>
<dbReference type="GO" id="GO:0004190">
    <property type="term" value="F:aspartic-type endopeptidase activity"/>
    <property type="evidence" value="ECO:0007669"/>
    <property type="project" value="UniProtKB-KW"/>
</dbReference>
<dbReference type="CDD" id="cd05471">
    <property type="entry name" value="pepsin_like"/>
    <property type="match status" value="1"/>
</dbReference>
<organism evidence="9 10">
    <name type="scientific">Tilletia horrida</name>
    <dbReference type="NCBI Taxonomy" id="155126"/>
    <lineage>
        <taxon>Eukaryota</taxon>
        <taxon>Fungi</taxon>
        <taxon>Dikarya</taxon>
        <taxon>Basidiomycota</taxon>
        <taxon>Ustilaginomycotina</taxon>
        <taxon>Exobasidiomycetes</taxon>
        <taxon>Tilletiales</taxon>
        <taxon>Tilletiaceae</taxon>
        <taxon>Tilletia</taxon>
    </lineage>
</organism>
<dbReference type="InterPro" id="IPR021109">
    <property type="entry name" value="Peptidase_aspartic_dom_sf"/>
</dbReference>
<evidence type="ECO:0000259" key="8">
    <source>
        <dbReference type="PROSITE" id="PS51767"/>
    </source>
</evidence>
<feature type="signal peptide" evidence="7">
    <location>
        <begin position="1"/>
        <end position="20"/>
    </location>
</feature>
<dbReference type="PROSITE" id="PS51767">
    <property type="entry name" value="PEPTIDASE_A1"/>
    <property type="match status" value="1"/>
</dbReference>
<dbReference type="Gene3D" id="2.40.70.10">
    <property type="entry name" value="Acid Proteases"/>
    <property type="match status" value="2"/>
</dbReference>
<dbReference type="PROSITE" id="PS00141">
    <property type="entry name" value="ASP_PROTEASE"/>
    <property type="match status" value="1"/>
</dbReference>
<evidence type="ECO:0000313" key="9">
    <source>
        <dbReference type="EMBL" id="KAK0556311.1"/>
    </source>
</evidence>
<dbReference type="InterPro" id="IPR001969">
    <property type="entry name" value="Aspartic_peptidase_AS"/>
</dbReference>
<dbReference type="PANTHER" id="PTHR47966">
    <property type="entry name" value="BETA-SITE APP-CLEAVING ENZYME, ISOFORM A-RELATED"/>
    <property type="match status" value="1"/>
</dbReference>
<dbReference type="PRINTS" id="PR00792">
    <property type="entry name" value="PEPSIN"/>
</dbReference>
<evidence type="ECO:0000256" key="6">
    <source>
        <dbReference type="SAM" id="Phobius"/>
    </source>
</evidence>
<dbReference type="AlphaFoldDB" id="A0AAN6GUA5"/>
<dbReference type="PROSITE" id="PS00018">
    <property type="entry name" value="EF_HAND_1"/>
    <property type="match status" value="1"/>
</dbReference>
<evidence type="ECO:0000256" key="1">
    <source>
        <dbReference type="ARBA" id="ARBA00007447"/>
    </source>
</evidence>
<feature type="disulfide bond" evidence="4">
    <location>
        <begin position="344"/>
        <end position="384"/>
    </location>
</feature>
<feature type="chain" id="PRO_5043009016" description="Peptidase A1 domain-containing protein" evidence="7">
    <location>
        <begin position="21"/>
        <end position="491"/>
    </location>
</feature>
<evidence type="ECO:0000256" key="5">
    <source>
        <dbReference type="RuleBase" id="RU000454"/>
    </source>
</evidence>
<dbReference type="InterPro" id="IPR033121">
    <property type="entry name" value="PEPTIDASE_A1"/>
</dbReference>
<dbReference type="GO" id="GO:0006508">
    <property type="term" value="P:proteolysis"/>
    <property type="evidence" value="ECO:0007669"/>
    <property type="project" value="UniProtKB-KW"/>
</dbReference>
<feature type="transmembrane region" description="Helical" evidence="6">
    <location>
        <begin position="469"/>
        <end position="490"/>
    </location>
</feature>
<keyword evidence="6" id="KW-0812">Transmembrane</keyword>
<comment type="similarity">
    <text evidence="1 5">Belongs to the peptidase A1 family.</text>
</comment>
<keyword evidence="6" id="KW-0472">Membrane</keyword>
<feature type="active site" evidence="3">
    <location>
        <position position="307"/>
    </location>
</feature>
<reference evidence="9" key="1">
    <citation type="journal article" date="2023" name="PhytoFront">
        <title>Draft Genome Resources of Seven Strains of Tilletia horrida, Causal Agent of Kernel Smut of Rice.</title>
        <authorList>
            <person name="Khanal S."/>
            <person name="Antony Babu S."/>
            <person name="Zhou X.G."/>
        </authorList>
    </citation>
    <scope>NUCLEOTIDE SEQUENCE</scope>
    <source>
        <strain evidence="9">TX6</strain>
    </source>
</reference>
<name>A0AAN6GUA5_9BASI</name>
<keyword evidence="7" id="KW-0732">Signal</keyword>
<keyword evidence="2 5" id="KW-0064">Aspartyl protease</keyword>
<evidence type="ECO:0000256" key="7">
    <source>
        <dbReference type="SAM" id="SignalP"/>
    </source>
</evidence>
<dbReference type="EMBL" id="JAPDMZ010000017">
    <property type="protein sequence ID" value="KAK0556311.1"/>
    <property type="molecule type" value="Genomic_DNA"/>
</dbReference>
<feature type="domain" description="Peptidase A1" evidence="8">
    <location>
        <begin position="99"/>
        <end position="422"/>
    </location>
</feature>
<accession>A0AAN6GUA5</accession>
<feature type="active site" evidence="3">
    <location>
        <position position="117"/>
    </location>
</feature>
<keyword evidence="5" id="KW-0378">Hydrolase</keyword>
<dbReference type="InterPro" id="IPR018247">
    <property type="entry name" value="EF_Hand_1_Ca_BS"/>
</dbReference>
<dbReference type="SUPFAM" id="SSF50630">
    <property type="entry name" value="Acid proteases"/>
    <property type="match status" value="1"/>
</dbReference>
<sequence>MHSAIARLTLAFCLLQLVRAGTADADHDRKLNADEFEAHLKCVRQKHAGIVNTTRAYKPANNFHRFREMSHPGRHGRVPAMTITSIGEVTLYNDANQRYYTVISIGNPPVPVTVQVDTGSSDLWVTQSAFSGANASSTFISTNRPFIMNYTDGSSVAGYQGSDLVTLAGYEQKRTAISVGIESSPNAAAPPVSGVLGMGWPALATGQVAPLWASTGANVFSLYLTSSSDVQDKGAYGGVMTLGGPDPSFCRGGAESIKYVPLLRPITSWTIPLSGISVQNTSIPLQPLTPSLPVTAAAASPIAALIDSGTTLMSGSTALVQAFYAAIPGSRPLQNSQGFYEYPCDSALNVTFSFGSERYIIPDQTFARQSVTYSGAGPNDPAFCMGSLFDNGGTGPVMILGDTFLRSVYTIFDGERQAIGFAPLADNVPAVGPGFALAENATGSTHVVAGIAHDPTGAGTSLGSATGSLAAAFGFSVLLTSIFILPLLILS</sequence>
<keyword evidence="5" id="KW-0645">Protease</keyword>
<evidence type="ECO:0000256" key="4">
    <source>
        <dbReference type="PIRSR" id="PIRSR601461-2"/>
    </source>
</evidence>
<dbReference type="Pfam" id="PF00026">
    <property type="entry name" value="Asp"/>
    <property type="match status" value="1"/>
</dbReference>
<keyword evidence="10" id="KW-1185">Reference proteome</keyword>
<proteinExistence type="inferred from homology"/>
<evidence type="ECO:0000313" key="10">
    <source>
        <dbReference type="Proteomes" id="UP001176517"/>
    </source>
</evidence>
<evidence type="ECO:0000256" key="2">
    <source>
        <dbReference type="ARBA" id="ARBA00022750"/>
    </source>
</evidence>
<evidence type="ECO:0000256" key="3">
    <source>
        <dbReference type="PIRSR" id="PIRSR601461-1"/>
    </source>
</evidence>
<dbReference type="PANTHER" id="PTHR47966:SF57">
    <property type="entry name" value="PEPTIDASE A1 DOMAIN-CONTAINING PROTEIN"/>
    <property type="match status" value="1"/>
</dbReference>
<dbReference type="Proteomes" id="UP001176517">
    <property type="component" value="Unassembled WGS sequence"/>
</dbReference>
<dbReference type="InterPro" id="IPR034164">
    <property type="entry name" value="Pepsin-like_dom"/>
</dbReference>
<keyword evidence="6" id="KW-1133">Transmembrane helix</keyword>
<gene>
    <name evidence="9" type="ORF">OC846_001266</name>
</gene>